<keyword evidence="8" id="KW-0106">Calcium</keyword>
<comment type="subcellular location">
    <subcellularLocation>
        <location evidence="2">Cell membrane</location>
        <topology evidence="2">Peripheral membrane protein</topology>
        <orientation evidence="2">Cytoplasmic side</orientation>
    </subcellularLocation>
    <subcellularLocation>
        <location evidence="1">Endosome membrane</location>
        <topology evidence="1">Peripheral membrane protein</topology>
        <orientation evidence="1">Cytoplasmic side</orientation>
    </subcellularLocation>
</comment>
<dbReference type="GO" id="GO:0016197">
    <property type="term" value="P:endosomal transport"/>
    <property type="evidence" value="ECO:0007669"/>
    <property type="project" value="TreeGrafter"/>
</dbReference>
<proteinExistence type="predicted"/>
<evidence type="ECO:0000259" key="11">
    <source>
        <dbReference type="PROSITE" id="PS50031"/>
    </source>
</evidence>
<dbReference type="Gene3D" id="1.10.268.20">
    <property type="match status" value="1"/>
</dbReference>
<dbReference type="GO" id="GO:0006897">
    <property type="term" value="P:endocytosis"/>
    <property type="evidence" value="ECO:0007669"/>
    <property type="project" value="TreeGrafter"/>
</dbReference>
<keyword evidence="4" id="KW-0597">Phosphoprotein</keyword>
<keyword evidence="5" id="KW-0479">Metal-binding</keyword>
<dbReference type="SUPFAM" id="SSF52540">
    <property type="entry name" value="P-loop containing nucleoside triphosphate hydrolases"/>
    <property type="match status" value="1"/>
</dbReference>
<keyword evidence="10" id="KW-0472">Membrane</keyword>
<dbReference type="GO" id="GO:0005525">
    <property type="term" value="F:GTP binding"/>
    <property type="evidence" value="ECO:0007669"/>
    <property type="project" value="InterPro"/>
</dbReference>
<keyword evidence="7" id="KW-0967">Endosome</keyword>
<dbReference type="Pfam" id="PF18150">
    <property type="entry name" value="DUF5600"/>
    <property type="match status" value="1"/>
</dbReference>
<evidence type="ECO:0000256" key="6">
    <source>
        <dbReference type="ARBA" id="ARBA00022741"/>
    </source>
</evidence>
<dbReference type="Pfam" id="PF00350">
    <property type="entry name" value="Dynamin_N"/>
    <property type="match status" value="1"/>
</dbReference>
<reference evidence="13" key="1">
    <citation type="submission" date="2021-01" db="EMBL/GenBank/DDBJ databases">
        <authorList>
            <person name="Corre E."/>
            <person name="Pelletier E."/>
            <person name="Niang G."/>
            <person name="Scheremetjew M."/>
            <person name="Finn R."/>
            <person name="Kale V."/>
            <person name="Holt S."/>
            <person name="Cochrane G."/>
            <person name="Meng A."/>
            <person name="Brown T."/>
            <person name="Cohen L."/>
        </authorList>
    </citation>
    <scope>NUCLEOTIDE SEQUENCE</scope>
    <source>
        <strain evidence="13">GSBS06</strain>
    </source>
</reference>
<evidence type="ECO:0000256" key="8">
    <source>
        <dbReference type="ARBA" id="ARBA00022837"/>
    </source>
</evidence>
<name>A0A7S3LRN2_9STRA</name>
<evidence type="ECO:0000256" key="10">
    <source>
        <dbReference type="ARBA" id="ARBA00023136"/>
    </source>
</evidence>
<evidence type="ECO:0000256" key="9">
    <source>
        <dbReference type="ARBA" id="ARBA00022840"/>
    </source>
</evidence>
<gene>
    <name evidence="13" type="ORF">ASTO00021_LOCUS9633</name>
</gene>
<dbReference type="PROSITE" id="PS51718">
    <property type="entry name" value="G_DYNAMIN_2"/>
    <property type="match status" value="1"/>
</dbReference>
<dbReference type="SUPFAM" id="SSF47473">
    <property type="entry name" value="EF-hand"/>
    <property type="match status" value="1"/>
</dbReference>
<dbReference type="FunFam" id="3.40.50.300:FF:000147">
    <property type="entry name" value="EH domain-containing protein 1"/>
    <property type="match status" value="1"/>
</dbReference>
<evidence type="ECO:0000256" key="5">
    <source>
        <dbReference type="ARBA" id="ARBA00022723"/>
    </source>
</evidence>
<dbReference type="GO" id="GO:0005524">
    <property type="term" value="F:ATP binding"/>
    <property type="evidence" value="ECO:0007669"/>
    <property type="project" value="UniProtKB-KW"/>
</dbReference>
<dbReference type="GO" id="GO:0010008">
    <property type="term" value="C:endosome membrane"/>
    <property type="evidence" value="ECO:0007669"/>
    <property type="project" value="UniProtKB-SubCell"/>
</dbReference>
<dbReference type="Pfam" id="PF16880">
    <property type="entry name" value="EHD_N"/>
    <property type="match status" value="1"/>
</dbReference>
<accession>A0A7S3LRN2</accession>
<feature type="domain" description="EH" evidence="11">
    <location>
        <begin position="496"/>
        <end position="584"/>
    </location>
</feature>
<dbReference type="SMART" id="SM00027">
    <property type="entry name" value="EH"/>
    <property type="match status" value="1"/>
</dbReference>
<dbReference type="PANTHER" id="PTHR11216:SF31">
    <property type="entry name" value="AT21416P"/>
    <property type="match status" value="1"/>
</dbReference>
<dbReference type="Gene3D" id="3.40.50.300">
    <property type="entry name" value="P-loop containing nucleotide triphosphate hydrolases"/>
    <property type="match status" value="1"/>
</dbReference>
<dbReference type="AlphaFoldDB" id="A0A7S3LRN2"/>
<evidence type="ECO:0000256" key="7">
    <source>
        <dbReference type="ARBA" id="ARBA00022753"/>
    </source>
</evidence>
<dbReference type="EMBL" id="HBIN01012781">
    <property type="protein sequence ID" value="CAE0439428.1"/>
    <property type="molecule type" value="Transcribed_RNA"/>
</dbReference>
<dbReference type="InterPro" id="IPR031692">
    <property type="entry name" value="EHD_N"/>
</dbReference>
<keyword evidence="3" id="KW-1003">Cell membrane</keyword>
<keyword evidence="9" id="KW-0067">ATP-binding</keyword>
<dbReference type="PROSITE" id="PS00018">
    <property type="entry name" value="EF_HAND_1"/>
    <property type="match status" value="1"/>
</dbReference>
<evidence type="ECO:0000313" key="13">
    <source>
        <dbReference type="EMBL" id="CAE0439428.1"/>
    </source>
</evidence>
<protein>
    <recommendedName>
        <fullName evidence="14">Calmodulin</fullName>
    </recommendedName>
</protein>
<dbReference type="GO" id="GO:0005886">
    <property type="term" value="C:plasma membrane"/>
    <property type="evidence" value="ECO:0007669"/>
    <property type="project" value="UniProtKB-SubCell"/>
</dbReference>
<evidence type="ECO:0000256" key="1">
    <source>
        <dbReference type="ARBA" id="ARBA00004125"/>
    </source>
</evidence>
<dbReference type="InterPro" id="IPR040990">
    <property type="entry name" value="DUF5600"/>
</dbReference>
<dbReference type="InterPro" id="IPR000261">
    <property type="entry name" value="EH_dom"/>
</dbReference>
<dbReference type="InterPro" id="IPR011992">
    <property type="entry name" value="EF-hand-dom_pair"/>
</dbReference>
<dbReference type="PROSITE" id="PS50031">
    <property type="entry name" value="EH"/>
    <property type="match status" value="1"/>
</dbReference>
<dbReference type="Pfam" id="PF12763">
    <property type="entry name" value="EH"/>
    <property type="match status" value="1"/>
</dbReference>
<dbReference type="Gene3D" id="1.10.238.10">
    <property type="entry name" value="EF-hand"/>
    <property type="match status" value="1"/>
</dbReference>
<dbReference type="GO" id="GO:0046872">
    <property type="term" value="F:metal ion binding"/>
    <property type="evidence" value="ECO:0007669"/>
    <property type="project" value="UniProtKB-KW"/>
</dbReference>
<evidence type="ECO:0000256" key="4">
    <source>
        <dbReference type="ARBA" id="ARBA00022553"/>
    </source>
</evidence>
<dbReference type="InterPro" id="IPR018247">
    <property type="entry name" value="EF_Hand_1_Ca_BS"/>
</dbReference>
<evidence type="ECO:0000259" key="12">
    <source>
        <dbReference type="PROSITE" id="PS51718"/>
    </source>
</evidence>
<organism evidence="13">
    <name type="scientific">Aplanochytrium stocchinoi</name>
    <dbReference type="NCBI Taxonomy" id="215587"/>
    <lineage>
        <taxon>Eukaryota</taxon>
        <taxon>Sar</taxon>
        <taxon>Stramenopiles</taxon>
        <taxon>Bigyra</taxon>
        <taxon>Labyrinthulomycetes</taxon>
        <taxon>Thraustochytrida</taxon>
        <taxon>Thraustochytriidae</taxon>
        <taxon>Aplanochytrium</taxon>
    </lineage>
</organism>
<feature type="domain" description="Dynamin-type G" evidence="12">
    <location>
        <begin position="113"/>
        <end position="349"/>
    </location>
</feature>
<dbReference type="InterPro" id="IPR030381">
    <property type="entry name" value="G_DYNAMIN_dom"/>
</dbReference>
<evidence type="ECO:0000256" key="3">
    <source>
        <dbReference type="ARBA" id="ARBA00022475"/>
    </source>
</evidence>
<dbReference type="CDD" id="cd00052">
    <property type="entry name" value="EH"/>
    <property type="match status" value="1"/>
</dbReference>
<sequence length="584" mass="65871">MGKKKAAQAQPTAPPAPVLSYRVQLQQLYKQNNPELVDTVDATLNEWRGREEELLAKLGQKYEGNEILKQMEERNYSNVISELKMVYKHSVRPLEEAYKFESFATPCLEDVDFDAKPMVLLLGQYSVGKTTFIRHLLGRDFTGIRIGPEPTTDRFMAVMKGPEDKVIPGNALVCAADRPFRSLEKFGGAFLDKFECSEVNTAHSAKILNSLSFIDSPGVLSGEKQRIGRSYDYTAVVEWFASRCDRILLLFDAHKLDISDEFRRTMECLKGNDDKVRVVLNKADSVNPQQLMRVYGALMWALGKVVRTPEVLRVYIGSFWDKPLDESHDCYNLFHNEAADLISDLNSLPRNSALRKINELVKRARLARVHAYIVSSLRSQMPSFMGLKKKQEKLLDDLPTQFQRVAKQHNLPTGDFPNIPRFRGILSNLELSKFPKLSDKMMNKLNQSLAQEIPALMNLISATEVVTSEKTTGVKKNEEENPFFQPGGDWIVTPQDKAIYDERFRSLKLNSAGLLAGDAAKQAFAESNLNVDTLFKVWSLADVSGTNSLNSDEYALACHLIREFKNGNPLPAILPPSYVPPAMR</sequence>
<dbReference type="CDD" id="cd09913">
    <property type="entry name" value="EHD"/>
    <property type="match status" value="1"/>
</dbReference>
<evidence type="ECO:0000256" key="2">
    <source>
        <dbReference type="ARBA" id="ARBA00004413"/>
    </source>
</evidence>
<keyword evidence="6" id="KW-0547">Nucleotide-binding</keyword>
<dbReference type="PANTHER" id="PTHR11216">
    <property type="entry name" value="EH DOMAIN"/>
    <property type="match status" value="1"/>
</dbReference>
<evidence type="ECO:0008006" key="14">
    <source>
        <dbReference type="Google" id="ProtNLM"/>
    </source>
</evidence>
<dbReference type="InterPro" id="IPR045063">
    <property type="entry name" value="Dynamin_N"/>
</dbReference>
<dbReference type="InterPro" id="IPR027417">
    <property type="entry name" value="P-loop_NTPase"/>
</dbReference>